<dbReference type="AlphaFoldDB" id="A0AA40F256"/>
<organism evidence="2 3">
    <name type="scientific">Schizothecium vesticola</name>
    <dbReference type="NCBI Taxonomy" id="314040"/>
    <lineage>
        <taxon>Eukaryota</taxon>
        <taxon>Fungi</taxon>
        <taxon>Dikarya</taxon>
        <taxon>Ascomycota</taxon>
        <taxon>Pezizomycotina</taxon>
        <taxon>Sordariomycetes</taxon>
        <taxon>Sordariomycetidae</taxon>
        <taxon>Sordariales</taxon>
        <taxon>Schizotheciaceae</taxon>
        <taxon>Schizothecium</taxon>
    </lineage>
</organism>
<name>A0AA40F256_9PEZI</name>
<keyword evidence="3" id="KW-1185">Reference proteome</keyword>
<proteinExistence type="predicted"/>
<keyword evidence="1" id="KW-0732">Signal</keyword>
<accession>A0AA40F256</accession>
<feature type="chain" id="PRO_5041382769" evidence="1">
    <location>
        <begin position="18"/>
        <end position="64"/>
    </location>
</feature>
<comment type="caution">
    <text evidence="2">The sequence shown here is derived from an EMBL/GenBank/DDBJ whole genome shotgun (WGS) entry which is preliminary data.</text>
</comment>
<evidence type="ECO:0000313" key="3">
    <source>
        <dbReference type="Proteomes" id="UP001172155"/>
    </source>
</evidence>
<feature type="signal peptide" evidence="1">
    <location>
        <begin position="1"/>
        <end position="17"/>
    </location>
</feature>
<sequence>MKFTIATVVAFAAMALASPAMIPVVKRQNAPAVDASVPAMTDRAGNVIPFDSTKVYQNLAANGL</sequence>
<dbReference type="Proteomes" id="UP001172155">
    <property type="component" value="Unassembled WGS sequence"/>
</dbReference>
<evidence type="ECO:0000256" key="1">
    <source>
        <dbReference type="SAM" id="SignalP"/>
    </source>
</evidence>
<protein>
    <submittedName>
        <fullName evidence="2">Uncharacterized protein</fullName>
    </submittedName>
</protein>
<dbReference type="EMBL" id="JAUKUD010000003">
    <property type="protein sequence ID" value="KAK0749847.1"/>
    <property type="molecule type" value="Genomic_DNA"/>
</dbReference>
<reference evidence="2" key="1">
    <citation type="submission" date="2023-06" db="EMBL/GenBank/DDBJ databases">
        <title>Genome-scale phylogeny and comparative genomics of the fungal order Sordariales.</title>
        <authorList>
            <consortium name="Lawrence Berkeley National Laboratory"/>
            <person name="Hensen N."/>
            <person name="Bonometti L."/>
            <person name="Westerberg I."/>
            <person name="Brannstrom I.O."/>
            <person name="Guillou S."/>
            <person name="Cros-Aarteil S."/>
            <person name="Calhoun S."/>
            <person name="Haridas S."/>
            <person name="Kuo A."/>
            <person name="Mondo S."/>
            <person name="Pangilinan J."/>
            <person name="Riley R."/>
            <person name="LaButti K."/>
            <person name="Andreopoulos B."/>
            <person name="Lipzen A."/>
            <person name="Chen C."/>
            <person name="Yanf M."/>
            <person name="Daum C."/>
            <person name="Ng V."/>
            <person name="Clum A."/>
            <person name="Steindorff A."/>
            <person name="Ohm R."/>
            <person name="Martin F."/>
            <person name="Silar P."/>
            <person name="Natvig D."/>
            <person name="Lalanne C."/>
            <person name="Gautier V."/>
            <person name="Ament-velasquez S.L."/>
            <person name="Kruys A."/>
            <person name="Hutchinson M.I."/>
            <person name="Powell A.J."/>
            <person name="Barry K."/>
            <person name="Miller A.N."/>
            <person name="Grigoriev I.V."/>
            <person name="Debuchy R."/>
            <person name="Gladieux P."/>
            <person name="Thoren M.H."/>
            <person name="Johannesson H."/>
        </authorList>
    </citation>
    <scope>NUCLEOTIDE SEQUENCE</scope>
    <source>
        <strain evidence="2">SMH3187-1</strain>
    </source>
</reference>
<evidence type="ECO:0000313" key="2">
    <source>
        <dbReference type="EMBL" id="KAK0749847.1"/>
    </source>
</evidence>
<gene>
    <name evidence="2" type="ORF">B0T18DRAFT_427904</name>
</gene>